<keyword evidence="3" id="KW-1185">Reference proteome</keyword>
<name>A0A0R2D1A9_9LACO</name>
<dbReference type="PATRIC" id="fig|1423802.4.peg.91"/>
<dbReference type="Gene3D" id="3.60.21.10">
    <property type="match status" value="1"/>
</dbReference>
<organism evidence="2 3">
    <name type="scientific">Lentilactobacillus senioris DSM 24302 = JCM 17472</name>
    <dbReference type="NCBI Taxonomy" id="1423802"/>
    <lineage>
        <taxon>Bacteria</taxon>
        <taxon>Bacillati</taxon>
        <taxon>Bacillota</taxon>
        <taxon>Bacilli</taxon>
        <taxon>Lactobacillales</taxon>
        <taxon>Lactobacillaceae</taxon>
        <taxon>Lentilactobacillus</taxon>
    </lineage>
</organism>
<dbReference type="RefSeq" id="WP_225425408.1">
    <property type="nucleotide sequence ID" value="NZ_AYZR01000008.1"/>
</dbReference>
<dbReference type="GO" id="GO:0016787">
    <property type="term" value="F:hydrolase activity"/>
    <property type="evidence" value="ECO:0007669"/>
    <property type="project" value="InterPro"/>
</dbReference>
<protein>
    <submittedName>
        <fullName evidence="2">Phosphoesterase</fullName>
    </submittedName>
</protein>
<dbReference type="Pfam" id="PF00149">
    <property type="entry name" value="Metallophos"/>
    <property type="match status" value="1"/>
</dbReference>
<dbReference type="NCBIfam" id="TIGR03729">
    <property type="entry name" value="acc_ester"/>
    <property type="match status" value="1"/>
</dbReference>
<dbReference type="InterPro" id="IPR022302">
    <property type="entry name" value="Phosphoesterase_putative"/>
</dbReference>
<evidence type="ECO:0000259" key="1">
    <source>
        <dbReference type="Pfam" id="PF00149"/>
    </source>
</evidence>
<dbReference type="STRING" id="1423802.FC56_GL000090"/>
<dbReference type="SUPFAM" id="SSF56300">
    <property type="entry name" value="Metallo-dependent phosphatases"/>
    <property type="match status" value="1"/>
</dbReference>
<dbReference type="InterPro" id="IPR029052">
    <property type="entry name" value="Metallo-depent_PP-like"/>
</dbReference>
<dbReference type="InterPro" id="IPR004843">
    <property type="entry name" value="Calcineurin-like_PHP"/>
</dbReference>
<dbReference type="AlphaFoldDB" id="A0A0R2D1A9"/>
<evidence type="ECO:0000313" key="2">
    <source>
        <dbReference type="EMBL" id="KRM93379.1"/>
    </source>
</evidence>
<sequence>MKIAVSSDMHLDINHLAVNDVIDAQAAYLRAQSARYFFIAGDTFNDFTLTEDYVKRLQAKLPTTTVKFLAGNHDMLKGITYDQLMAQPVPEYFNNQFVDLPGTNWRIIGNNGWYDYSFADQLQRSPEQFWHWKKAYWTDGQIDQPITDPQRETLVLQQIKSQLSAARKAGKRVGLITHFVPHHHFIRYTNDDRFFNVANGMLGSRRLEQTIDQYHVPLVVFGHLHRHFQPITIKDTRYYNPAIGYRAHRHDEWLKRDFISEWKAQTNFFEFF</sequence>
<comment type="caution">
    <text evidence="2">The sequence shown here is derived from an EMBL/GenBank/DDBJ whole genome shotgun (WGS) entry which is preliminary data.</text>
</comment>
<proteinExistence type="predicted"/>
<reference evidence="2 3" key="1">
    <citation type="journal article" date="2015" name="Genome Announc.">
        <title>Expanding the biotechnology potential of lactobacilli through comparative genomics of 213 strains and associated genera.</title>
        <authorList>
            <person name="Sun Z."/>
            <person name="Harris H.M."/>
            <person name="McCann A."/>
            <person name="Guo C."/>
            <person name="Argimon S."/>
            <person name="Zhang W."/>
            <person name="Yang X."/>
            <person name="Jeffery I.B."/>
            <person name="Cooney J.C."/>
            <person name="Kagawa T.F."/>
            <person name="Liu W."/>
            <person name="Song Y."/>
            <person name="Salvetti E."/>
            <person name="Wrobel A."/>
            <person name="Rasinkangas P."/>
            <person name="Parkhill J."/>
            <person name="Rea M.C."/>
            <person name="O'Sullivan O."/>
            <person name="Ritari J."/>
            <person name="Douillard F.P."/>
            <person name="Paul Ross R."/>
            <person name="Yang R."/>
            <person name="Briner A.E."/>
            <person name="Felis G.E."/>
            <person name="de Vos W.M."/>
            <person name="Barrangou R."/>
            <person name="Klaenhammer T.R."/>
            <person name="Caufield P.W."/>
            <person name="Cui Y."/>
            <person name="Zhang H."/>
            <person name="O'Toole P.W."/>
        </authorList>
    </citation>
    <scope>NUCLEOTIDE SEQUENCE [LARGE SCALE GENOMIC DNA]</scope>
    <source>
        <strain evidence="2 3">DSM 24302</strain>
    </source>
</reference>
<accession>A0A0R2D1A9</accession>
<feature type="domain" description="Calcineurin-like phosphoesterase" evidence="1">
    <location>
        <begin position="1"/>
        <end position="226"/>
    </location>
</feature>
<gene>
    <name evidence="2" type="ORF">FC56_GL000090</name>
</gene>
<dbReference type="EMBL" id="AYZR01000008">
    <property type="protein sequence ID" value="KRM93379.1"/>
    <property type="molecule type" value="Genomic_DNA"/>
</dbReference>
<evidence type="ECO:0000313" key="3">
    <source>
        <dbReference type="Proteomes" id="UP000051256"/>
    </source>
</evidence>
<dbReference type="CDD" id="cd00838">
    <property type="entry name" value="MPP_superfamily"/>
    <property type="match status" value="2"/>
</dbReference>
<dbReference type="Proteomes" id="UP000051256">
    <property type="component" value="Unassembled WGS sequence"/>
</dbReference>